<name>A0A150TGJ0_SORCE</name>
<accession>A0A150TGJ0</accession>
<organism evidence="2 3">
    <name type="scientific">Sorangium cellulosum</name>
    <name type="common">Polyangium cellulosum</name>
    <dbReference type="NCBI Taxonomy" id="56"/>
    <lineage>
        <taxon>Bacteria</taxon>
        <taxon>Pseudomonadati</taxon>
        <taxon>Myxococcota</taxon>
        <taxon>Polyangia</taxon>
        <taxon>Polyangiales</taxon>
        <taxon>Polyangiaceae</taxon>
        <taxon>Sorangium</taxon>
    </lineage>
</organism>
<evidence type="ECO:0000313" key="3">
    <source>
        <dbReference type="Proteomes" id="UP000075515"/>
    </source>
</evidence>
<dbReference type="Proteomes" id="UP000075515">
    <property type="component" value="Unassembled WGS sequence"/>
</dbReference>
<proteinExistence type="predicted"/>
<sequence>MILLASSLVSSFALVGCVADATDLDAELAGSEEVEETSQALCVDISALQVDQTAAQSNSSDVGSFTLRESPDNTYYSSKGNYVVEVTNVKNAFASTQTAMAYSVNAPKSKSVCEHTTTTATLYGFDEVEGCWVQIGATKSKTGVYYPGGGFIQPSCDDVVSWSIPKTVTKVRIKGKSVLQTTFGPAGQKIAEGTSWSH</sequence>
<dbReference type="AlphaFoldDB" id="A0A150TGJ0"/>
<keyword evidence="1" id="KW-0732">Signal</keyword>
<evidence type="ECO:0008006" key="4">
    <source>
        <dbReference type="Google" id="ProtNLM"/>
    </source>
</evidence>
<protein>
    <recommendedName>
        <fullName evidence="4">Secreted protein</fullName>
    </recommendedName>
</protein>
<evidence type="ECO:0000313" key="2">
    <source>
        <dbReference type="EMBL" id="KYG03736.1"/>
    </source>
</evidence>
<dbReference type="EMBL" id="JEMC01000184">
    <property type="protein sequence ID" value="KYG03736.1"/>
    <property type="molecule type" value="Genomic_DNA"/>
</dbReference>
<feature type="chain" id="PRO_5007569566" description="Secreted protein" evidence="1">
    <location>
        <begin position="22"/>
        <end position="198"/>
    </location>
</feature>
<feature type="signal peptide" evidence="1">
    <location>
        <begin position="1"/>
        <end position="21"/>
    </location>
</feature>
<reference evidence="2 3" key="1">
    <citation type="submission" date="2014-02" db="EMBL/GenBank/DDBJ databases">
        <title>The small core and large imbalanced accessory genome model reveals a collaborative survival strategy of Sorangium cellulosum strains in nature.</title>
        <authorList>
            <person name="Han K."/>
            <person name="Peng R."/>
            <person name="Blom J."/>
            <person name="Li Y.-Z."/>
        </authorList>
    </citation>
    <scope>NUCLEOTIDE SEQUENCE [LARGE SCALE GENOMIC DNA]</scope>
    <source>
        <strain evidence="2 3">So0149</strain>
    </source>
</reference>
<comment type="caution">
    <text evidence="2">The sequence shown here is derived from an EMBL/GenBank/DDBJ whole genome shotgun (WGS) entry which is preliminary data.</text>
</comment>
<gene>
    <name evidence="2" type="ORF">BE18_32930</name>
</gene>
<evidence type="ECO:0000256" key="1">
    <source>
        <dbReference type="SAM" id="SignalP"/>
    </source>
</evidence>